<accession>A0A0A9G4E5</accession>
<name>A0A0A9G4E5_ARUDO</name>
<dbReference type="EMBL" id="GBRH01178514">
    <property type="protein sequence ID" value="JAE19382.1"/>
    <property type="molecule type" value="Transcribed_RNA"/>
</dbReference>
<proteinExistence type="predicted"/>
<protein>
    <submittedName>
        <fullName evidence="1">Uncharacterized protein</fullName>
    </submittedName>
</protein>
<reference evidence="1" key="1">
    <citation type="submission" date="2014-09" db="EMBL/GenBank/DDBJ databases">
        <authorList>
            <person name="Magalhaes I.L.F."/>
            <person name="Oliveira U."/>
            <person name="Santos F.R."/>
            <person name="Vidigal T.H.D.A."/>
            <person name="Brescovit A.D."/>
            <person name="Santos A.J."/>
        </authorList>
    </citation>
    <scope>NUCLEOTIDE SEQUENCE</scope>
    <source>
        <tissue evidence="1">Shoot tissue taken approximately 20 cm above the soil surface</tissue>
    </source>
</reference>
<dbReference type="AlphaFoldDB" id="A0A0A9G4E5"/>
<organism evidence="1">
    <name type="scientific">Arundo donax</name>
    <name type="common">Giant reed</name>
    <name type="synonym">Donax arundinaceus</name>
    <dbReference type="NCBI Taxonomy" id="35708"/>
    <lineage>
        <taxon>Eukaryota</taxon>
        <taxon>Viridiplantae</taxon>
        <taxon>Streptophyta</taxon>
        <taxon>Embryophyta</taxon>
        <taxon>Tracheophyta</taxon>
        <taxon>Spermatophyta</taxon>
        <taxon>Magnoliopsida</taxon>
        <taxon>Liliopsida</taxon>
        <taxon>Poales</taxon>
        <taxon>Poaceae</taxon>
        <taxon>PACMAD clade</taxon>
        <taxon>Arundinoideae</taxon>
        <taxon>Arundineae</taxon>
        <taxon>Arundo</taxon>
    </lineage>
</organism>
<evidence type="ECO:0000313" key="1">
    <source>
        <dbReference type="EMBL" id="JAE19382.1"/>
    </source>
</evidence>
<sequence length="99" mass="11157">MCPGSLWSLFHAVRFSQTWAPLRWIAPKFVPEAKCDQSTPGGLPMCLRSLWSSFRTGVKFWQPRRWVASNLAPEAKRDQNTLGGLPYVYGHFGACFGPV</sequence>
<reference evidence="1" key="2">
    <citation type="journal article" date="2015" name="Data Brief">
        <title>Shoot transcriptome of the giant reed, Arundo donax.</title>
        <authorList>
            <person name="Barrero R.A."/>
            <person name="Guerrero F.D."/>
            <person name="Moolhuijzen P."/>
            <person name="Goolsby J.A."/>
            <person name="Tidwell J."/>
            <person name="Bellgard S.E."/>
            <person name="Bellgard M.I."/>
        </authorList>
    </citation>
    <scope>NUCLEOTIDE SEQUENCE</scope>
    <source>
        <tissue evidence="1">Shoot tissue taken approximately 20 cm above the soil surface</tissue>
    </source>
</reference>